<keyword evidence="10" id="KW-1185">Reference proteome</keyword>
<dbReference type="InterPro" id="IPR042213">
    <property type="entry name" value="NBD_C_sf"/>
</dbReference>
<gene>
    <name evidence="9" type="ORF">GW579_10835</name>
</gene>
<organism evidence="9 10">
    <name type="scientific">Rahnella contaminans</name>
    <dbReference type="NCBI Taxonomy" id="2703882"/>
    <lineage>
        <taxon>Bacteria</taxon>
        <taxon>Pseudomonadati</taxon>
        <taxon>Pseudomonadota</taxon>
        <taxon>Gammaproteobacteria</taxon>
        <taxon>Enterobacterales</taxon>
        <taxon>Yersiniaceae</taxon>
        <taxon>Rahnella</taxon>
    </lineage>
</organism>
<reference evidence="9 10" key="1">
    <citation type="submission" date="2020-03" db="EMBL/GenBank/DDBJ databases">
        <title>Rahnella aceri sp. nov., isoated from traditional Jeju Makgeolli.</title>
        <authorList>
            <person name="Kim I.S."/>
            <person name="Jeon D."/>
        </authorList>
    </citation>
    <scope>NUCLEOTIDE SEQUENCE [LARGE SCALE GENOMIC DNA]</scope>
    <source>
        <strain evidence="9 10">Lac-M11</strain>
    </source>
</reference>
<dbReference type="NCBIfam" id="NF047819">
    <property type="entry name" value="ThrnKinDtnkGamma"/>
    <property type="match status" value="1"/>
</dbReference>
<dbReference type="Gene3D" id="3.40.980.20">
    <property type="entry name" value="Four-carbon acid sugar kinase, nucleotide binding domain"/>
    <property type="match status" value="1"/>
</dbReference>
<dbReference type="EMBL" id="JAADJS010000002">
    <property type="protein sequence ID" value="NGX87576.1"/>
    <property type="molecule type" value="Genomic_DNA"/>
</dbReference>
<keyword evidence="6" id="KW-0119">Carbohydrate metabolism</keyword>
<dbReference type="Pfam" id="PF17042">
    <property type="entry name" value="NBD_C"/>
    <property type="match status" value="1"/>
</dbReference>
<evidence type="ECO:0000313" key="10">
    <source>
        <dbReference type="Proteomes" id="UP000476696"/>
    </source>
</evidence>
<evidence type="ECO:0000256" key="2">
    <source>
        <dbReference type="ARBA" id="ARBA00022679"/>
    </source>
</evidence>
<evidence type="ECO:0000259" key="7">
    <source>
        <dbReference type="Pfam" id="PF07005"/>
    </source>
</evidence>
<name>A0A6M2B2W3_9GAMM</name>
<keyword evidence="5" id="KW-0067">ATP-binding</keyword>
<evidence type="ECO:0000256" key="6">
    <source>
        <dbReference type="ARBA" id="ARBA00023277"/>
    </source>
</evidence>
<dbReference type="RefSeq" id="WP_152325094.1">
    <property type="nucleotide sequence ID" value="NZ_JAADJS010000002.1"/>
</dbReference>
<evidence type="ECO:0000313" key="9">
    <source>
        <dbReference type="EMBL" id="NGX87576.1"/>
    </source>
</evidence>
<comment type="caution">
    <text evidence="9">The sequence shown here is derived from an EMBL/GenBank/DDBJ whole genome shotgun (WGS) entry which is preliminary data.</text>
</comment>
<dbReference type="InterPro" id="IPR037051">
    <property type="entry name" value="4-carb_acid_sugar_kinase_N_sf"/>
</dbReference>
<dbReference type="SUPFAM" id="SSF142764">
    <property type="entry name" value="YgbK-like"/>
    <property type="match status" value="1"/>
</dbReference>
<accession>A0A6M2B2W3</accession>
<keyword evidence="3" id="KW-0547">Nucleotide-binding</keyword>
<evidence type="ECO:0000256" key="5">
    <source>
        <dbReference type="ARBA" id="ARBA00022840"/>
    </source>
</evidence>
<proteinExistence type="inferred from homology"/>
<feature type="domain" description="Four-carbon acid sugar kinase N-terminal" evidence="7">
    <location>
        <begin position="16"/>
        <end position="241"/>
    </location>
</feature>
<evidence type="ECO:0000259" key="8">
    <source>
        <dbReference type="Pfam" id="PF17042"/>
    </source>
</evidence>
<dbReference type="GO" id="GO:0005524">
    <property type="term" value="F:ATP binding"/>
    <property type="evidence" value="ECO:0007669"/>
    <property type="project" value="UniProtKB-KW"/>
</dbReference>
<feature type="domain" description="Four-carbon acid sugar kinase nucleotide binding" evidence="8">
    <location>
        <begin position="264"/>
        <end position="435"/>
    </location>
</feature>
<dbReference type="AlphaFoldDB" id="A0A6M2B2W3"/>
<evidence type="ECO:0000256" key="4">
    <source>
        <dbReference type="ARBA" id="ARBA00022777"/>
    </source>
</evidence>
<dbReference type="GO" id="GO:0016301">
    <property type="term" value="F:kinase activity"/>
    <property type="evidence" value="ECO:0007669"/>
    <property type="project" value="UniProtKB-KW"/>
</dbReference>
<dbReference type="Pfam" id="PF07005">
    <property type="entry name" value="SBD_N"/>
    <property type="match status" value="1"/>
</dbReference>
<keyword evidence="4 9" id="KW-0418">Kinase</keyword>
<dbReference type="InterPro" id="IPR031475">
    <property type="entry name" value="NBD_C"/>
</dbReference>
<comment type="similarity">
    <text evidence="1">Belongs to the four-carbon acid sugar kinase family.</text>
</comment>
<evidence type="ECO:0000256" key="3">
    <source>
        <dbReference type="ARBA" id="ARBA00022741"/>
    </source>
</evidence>
<dbReference type="Gene3D" id="3.40.50.10840">
    <property type="entry name" value="Putative sugar-binding, N-terminal domain"/>
    <property type="match status" value="1"/>
</dbReference>
<dbReference type="InterPro" id="IPR010737">
    <property type="entry name" value="4-carb_acid_sugar_kinase_N"/>
</dbReference>
<protein>
    <submittedName>
        <fullName evidence="9">Four-carbon acid sugar kinase family protein</fullName>
    </submittedName>
</protein>
<keyword evidence="2" id="KW-0808">Transferase</keyword>
<dbReference type="Proteomes" id="UP000476696">
    <property type="component" value="Unassembled WGS sequence"/>
</dbReference>
<sequence>MAKTVTHTALQKSAGLLVIADDFTGANDTGVALVAQGMSVCVQFDVTGSVVKVGTGHALIYSTDSRAMSAEDAAEKVTQAVLAGSPLSTEKGWVFKKIDSTLRGNLGAETEAVLMALDCPLAIIAPAVPELGRVIKDGLCYVNGRLLTETEFATDPKTPVSTASVGARLAEQTSLRQHHISLEVLRSGDFQAQLFALTASGVRIVVADSQSAEDLKLIIHAAESLPFRPLLVGASGLSHALAQHCLTPQTSPENITERTAAPLLAVVGSMSEIAAQQITFVQQHRPVSLIDIDVLRLFSADSDRLLTTLSAEIRHAIAEGKHCFIRTRQSEEQRHSVAQFCQQNHISRPQMGGRIAVFLGQLIQNVLQQPETKPGGLYLSGGDIALAVARALGAKGFEIKGQIAGCVPWGFLLDSPLNRLPVMTKAGGFGTENTLFEVLRFIEEKLSD</sequence>
<evidence type="ECO:0000256" key="1">
    <source>
        <dbReference type="ARBA" id="ARBA00005715"/>
    </source>
</evidence>